<evidence type="ECO:0000313" key="4">
    <source>
        <dbReference type="EMBL" id="KAL3786875.1"/>
    </source>
</evidence>
<feature type="region of interest" description="Disordered" evidence="1">
    <location>
        <begin position="64"/>
        <end position="93"/>
    </location>
</feature>
<sequence>MIAFECPRSRYTITIGVIIAIFATFNLIVVDLLLWENNSLKQLGSPSAVGALSKQAFLETPQLRNKDPIKPSSVASSRHLAPSIPGPSRRVSSTGSKVLHADWIYNSTTGSFWLPRPPPHENLVTGYHVRPSTSSFSPKEYGQSMYNNEQGFMLNHQIRIMLSQGFNAGDFLAVFIGPIISGRPVSLRGEHQGNRNSLMVVGSILGWGVRYSWGPGLMFDKKLRVAADLTEAVFATRGPRSYADFSSVAAKGSMMYKVYGDAGSLLSWFYQPHDQKKMYPLCLLPHHLDWNKRVPFLVKTHEWWNGTKPFFIDIMQPLFNIANEIVQCEFILCSSLHGIIFSDSYNVPNAHVKYKDNVMGEHYKFEDYYESVGRQHDWLDMDDESLWKSGKVIEFINKQKNKYDISGMDIYPFWESCPMHAEAYNRTREEHLEFAKMFTMEFDDLMVHRPVNFSEFHKEMSRRLGVTVDG</sequence>
<proteinExistence type="predicted"/>
<dbReference type="EMBL" id="JABMIG020000186">
    <property type="protein sequence ID" value="KAL3786875.1"/>
    <property type="molecule type" value="Genomic_DNA"/>
</dbReference>
<protein>
    <recommendedName>
        <fullName evidence="3">Polysaccharide pyruvyl transferase domain-containing protein</fullName>
    </recommendedName>
</protein>
<reference evidence="4 5" key="1">
    <citation type="journal article" date="2020" name="G3 (Bethesda)">
        <title>Improved Reference Genome for Cyclotella cryptica CCMP332, a Model for Cell Wall Morphogenesis, Salinity Adaptation, and Lipid Production in Diatoms (Bacillariophyta).</title>
        <authorList>
            <person name="Roberts W.R."/>
            <person name="Downey K.M."/>
            <person name="Ruck E.C."/>
            <person name="Traller J.C."/>
            <person name="Alverson A.J."/>
        </authorList>
    </citation>
    <scope>NUCLEOTIDE SEQUENCE [LARGE SCALE GENOMIC DNA]</scope>
    <source>
        <strain evidence="4 5">CCMP332</strain>
    </source>
</reference>
<evidence type="ECO:0000256" key="1">
    <source>
        <dbReference type="SAM" id="MobiDB-lite"/>
    </source>
</evidence>
<comment type="caution">
    <text evidence="4">The sequence shown here is derived from an EMBL/GenBank/DDBJ whole genome shotgun (WGS) entry which is preliminary data.</text>
</comment>
<organism evidence="4 5">
    <name type="scientific">Cyclotella cryptica</name>
    <dbReference type="NCBI Taxonomy" id="29204"/>
    <lineage>
        <taxon>Eukaryota</taxon>
        <taxon>Sar</taxon>
        <taxon>Stramenopiles</taxon>
        <taxon>Ochrophyta</taxon>
        <taxon>Bacillariophyta</taxon>
        <taxon>Coscinodiscophyceae</taxon>
        <taxon>Thalassiosirophycidae</taxon>
        <taxon>Stephanodiscales</taxon>
        <taxon>Stephanodiscaceae</taxon>
        <taxon>Cyclotella</taxon>
    </lineage>
</organism>
<feature type="transmembrane region" description="Helical" evidence="2">
    <location>
        <begin position="12"/>
        <end position="35"/>
    </location>
</feature>
<gene>
    <name evidence="4" type="ORF">HJC23_013796</name>
</gene>
<keyword evidence="2" id="KW-0472">Membrane</keyword>
<keyword evidence="2" id="KW-1133">Transmembrane helix</keyword>
<keyword evidence="5" id="KW-1185">Reference proteome</keyword>
<evidence type="ECO:0000313" key="5">
    <source>
        <dbReference type="Proteomes" id="UP001516023"/>
    </source>
</evidence>
<keyword evidence="2" id="KW-0812">Transmembrane</keyword>
<evidence type="ECO:0000256" key="2">
    <source>
        <dbReference type="SAM" id="Phobius"/>
    </source>
</evidence>
<dbReference type="AlphaFoldDB" id="A0ABD3PFF1"/>
<feature type="domain" description="Polysaccharide pyruvyl transferase" evidence="3">
    <location>
        <begin position="272"/>
        <end position="355"/>
    </location>
</feature>
<accession>A0ABD3PFF1</accession>
<dbReference type="Pfam" id="PF04230">
    <property type="entry name" value="PS_pyruv_trans"/>
    <property type="match status" value="1"/>
</dbReference>
<evidence type="ECO:0000259" key="3">
    <source>
        <dbReference type="Pfam" id="PF04230"/>
    </source>
</evidence>
<dbReference type="InterPro" id="IPR007345">
    <property type="entry name" value="Polysacch_pyruvyl_Trfase"/>
</dbReference>
<dbReference type="Proteomes" id="UP001516023">
    <property type="component" value="Unassembled WGS sequence"/>
</dbReference>
<name>A0ABD3PFF1_9STRA</name>